<name>A0A6J5YT45_9ZZZZ</name>
<accession>A0A6J5YT45</accession>
<feature type="transmembrane region" description="Helical" evidence="1">
    <location>
        <begin position="55"/>
        <end position="77"/>
    </location>
</feature>
<feature type="transmembrane region" description="Helical" evidence="1">
    <location>
        <begin position="111"/>
        <end position="130"/>
    </location>
</feature>
<proteinExistence type="predicted"/>
<feature type="transmembrane region" description="Helical" evidence="1">
    <location>
        <begin position="200"/>
        <end position="223"/>
    </location>
</feature>
<keyword evidence="1" id="KW-0472">Membrane</keyword>
<sequence length="224" mass="25019">MLVLSVKLLFAPLFVIGTYFIQRRFGARWGGISMAVPFILVPILLVIYLQHGSDFLYDSIVGSYAGQIALLFFIATYTRMAPRFNWPICIAASTSVFLVGVAVLNPVIKELWVGIALWLIVWTISLRKFVPYDRNAKLPPAPKWDIWLRVASALFLIFTITQFAENLGPQLSGAFATYPVMTSIMSTFNHYRFGPNSSTALMHGLLQYLPATSLLILPLSAILI</sequence>
<keyword evidence="1" id="KW-0812">Transmembrane</keyword>
<keyword evidence="1" id="KW-1133">Transmembrane helix</keyword>
<evidence type="ECO:0000313" key="2">
    <source>
        <dbReference type="EMBL" id="CAB4332696.1"/>
    </source>
</evidence>
<feature type="transmembrane region" description="Helical" evidence="1">
    <location>
        <begin position="84"/>
        <end position="105"/>
    </location>
</feature>
<dbReference type="AlphaFoldDB" id="A0A6J5YT45"/>
<protein>
    <submittedName>
        <fullName evidence="2">Unannotated protein</fullName>
    </submittedName>
</protein>
<feature type="transmembrane region" description="Helical" evidence="1">
    <location>
        <begin position="6"/>
        <end position="22"/>
    </location>
</feature>
<evidence type="ECO:0000256" key="1">
    <source>
        <dbReference type="SAM" id="Phobius"/>
    </source>
</evidence>
<organism evidence="2">
    <name type="scientific">freshwater metagenome</name>
    <dbReference type="NCBI Taxonomy" id="449393"/>
    <lineage>
        <taxon>unclassified sequences</taxon>
        <taxon>metagenomes</taxon>
        <taxon>ecological metagenomes</taxon>
    </lineage>
</organism>
<feature type="transmembrane region" description="Helical" evidence="1">
    <location>
        <begin position="29"/>
        <end position="49"/>
    </location>
</feature>
<dbReference type="EMBL" id="CAESAF010000017">
    <property type="protein sequence ID" value="CAB4332696.1"/>
    <property type="molecule type" value="Genomic_DNA"/>
</dbReference>
<gene>
    <name evidence="2" type="ORF">UFOPK3574_00315</name>
</gene>
<reference evidence="2" key="1">
    <citation type="submission" date="2020-05" db="EMBL/GenBank/DDBJ databases">
        <authorList>
            <person name="Chiriac C."/>
            <person name="Salcher M."/>
            <person name="Ghai R."/>
            <person name="Kavagutti S V."/>
        </authorList>
    </citation>
    <scope>NUCLEOTIDE SEQUENCE</scope>
</reference>
<feature type="transmembrane region" description="Helical" evidence="1">
    <location>
        <begin position="146"/>
        <end position="164"/>
    </location>
</feature>